<dbReference type="RefSeq" id="XP_055891256.1">
    <property type="nucleotide sequence ID" value="XM_056035281.1"/>
</dbReference>
<accession>A0A9W3AVB4</accession>
<proteinExistence type="predicted"/>
<organism evidence="1 3">
    <name type="scientific">Biomphalaria glabrata</name>
    <name type="common">Bloodfluke planorb</name>
    <name type="synonym">Freshwater snail</name>
    <dbReference type="NCBI Taxonomy" id="6526"/>
    <lineage>
        <taxon>Eukaryota</taxon>
        <taxon>Metazoa</taxon>
        <taxon>Spiralia</taxon>
        <taxon>Lophotrochozoa</taxon>
        <taxon>Mollusca</taxon>
        <taxon>Gastropoda</taxon>
        <taxon>Heterobranchia</taxon>
        <taxon>Euthyneura</taxon>
        <taxon>Panpulmonata</taxon>
        <taxon>Hygrophila</taxon>
        <taxon>Lymnaeoidea</taxon>
        <taxon>Planorbidae</taxon>
        <taxon>Biomphalaria</taxon>
    </lineage>
</organism>
<name>A0A9W3AVB4_BIOGL</name>
<dbReference type="GeneID" id="106068307"/>
<dbReference type="Proteomes" id="UP001165740">
    <property type="component" value="Chromosome 7"/>
</dbReference>
<keyword evidence="1" id="KW-1185">Reference proteome</keyword>
<evidence type="ECO:0000313" key="2">
    <source>
        <dbReference type="RefSeq" id="XP_055891256.1"/>
    </source>
</evidence>
<evidence type="ECO:0000313" key="3">
    <source>
        <dbReference type="RefSeq" id="XP_055891257.1"/>
    </source>
</evidence>
<reference evidence="2 3" key="1">
    <citation type="submission" date="2025-04" db="UniProtKB">
        <authorList>
            <consortium name="RefSeq"/>
        </authorList>
    </citation>
    <scope>IDENTIFICATION</scope>
</reference>
<dbReference type="OrthoDB" id="6038810at2759"/>
<protein>
    <submittedName>
        <fullName evidence="2 3">Uncharacterized protein LOC106068307</fullName>
    </submittedName>
</protein>
<dbReference type="RefSeq" id="XP_055891257.1">
    <property type="nucleotide sequence ID" value="XM_056035282.1"/>
</dbReference>
<gene>
    <name evidence="2 3" type="primary">LOC106068307</name>
</gene>
<dbReference type="AlphaFoldDB" id="A0A9W3AVB4"/>
<evidence type="ECO:0000313" key="1">
    <source>
        <dbReference type="Proteomes" id="UP001165740"/>
    </source>
</evidence>
<sequence length="155" mass="18146">MVRENRGHALETLPDIHPYEVDQISTGSKRFERFSQPWKEGITCAGADSDCLRRNVKYFVSQRPSVFFYDGRATNQLIADDFLRDPCKYYRNIYPWKPVGPKAFIPAVGHYEGLGKPPVRQYFKITPKQVQETRTMPTYEVYNFSDSCHYYKDTV</sequence>